<dbReference type="GO" id="GO:0004325">
    <property type="term" value="F:ferrochelatase activity"/>
    <property type="evidence" value="ECO:0007669"/>
    <property type="project" value="UniProtKB-EC"/>
</dbReference>
<organism evidence="10 11">
    <name type="scientific">Rozella allomycis (strain CSF55)</name>
    <dbReference type="NCBI Taxonomy" id="988480"/>
    <lineage>
        <taxon>Eukaryota</taxon>
        <taxon>Fungi</taxon>
        <taxon>Fungi incertae sedis</taxon>
        <taxon>Cryptomycota</taxon>
        <taxon>Cryptomycota incertae sedis</taxon>
        <taxon>Rozella</taxon>
    </lineage>
</organism>
<dbReference type="UniPathway" id="UPA00252">
    <property type="reaction ID" value="UER00325"/>
</dbReference>
<dbReference type="CDD" id="cd05121">
    <property type="entry name" value="ABC1_ADCK3-like"/>
    <property type="match status" value="1"/>
</dbReference>
<dbReference type="AlphaFoldDB" id="A0A075APE9"/>
<dbReference type="PANTHER" id="PTHR11108">
    <property type="entry name" value="FERROCHELATASE"/>
    <property type="match status" value="1"/>
</dbReference>
<evidence type="ECO:0000259" key="9">
    <source>
        <dbReference type="Pfam" id="PF03109"/>
    </source>
</evidence>
<dbReference type="PROSITE" id="PS00534">
    <property type="entry name" value="FERROCHELATASE"/>
    <property type="match status" value="1"/>
</dbReference>
<evidence type="ECO:0000256" key="1">
    <source>
        <dbReference type="ARBA" id="ARBA00004943"/>
    </source>
</evidence>
<dbReference type="InterPro" id="IPR033659">
    <property type="entry name" value="Ferrochelatase_N"/>
</dbReference>
<dbReference type="SUPFAM" id="SSF56112">
    <property type="entry name" value="Protein kinase-like (PK-like)"/>
    <property type="match status" value="1"/>
</dbReference>
<dbReference type="InterPro" id="IPR036291">
    <property type="entry name" value="NAD(P)-bd_dom_sf"/>
</dbReference>
<dbReference type="HOGENOM" id="CLU_290867_0_0_1"/>
<evidence type="ECO:0000256" key="8">
    <source>
        <dbReference type="RuleBase" id="RU004185"/>
    </source>
</evidence>
<dbReference type="CDD" id="cd00419">
    <property type="entry name" value="Ferrochelatase_C"/>
    <property type="match status" value="1"/>
</dbReference>
<comment type="similarity">
    <text evidence="2 8">Belongs to the ferrochelatase family.</text>
</comment>
<dbReference type="HAMAP" id="MF_00323">
    <property type="entry name" value="Ferrochelatase"/>
    <property type="match status" value="1"/>
</dbReference>
<evidence type="ECO:0000313" key="11">
    <source>
        <dbReference type="Proteomes" id="UP000030755"/>
    </source>
</evidence>
<dbReference type="NCBIfam" id="TIGR00109">
    <property type="entry name" value="hemH"/>
    <property type="match status" value="1"/>
</dbReference>
<dbReference type="GO" id="GO:0006783">
    <property type="term" value="P:heme biosynthetic process"/>
    <property type="evidence" value="ECO:0007669"/>
    <property type="project" value="UniProtKB-KW"/>
</dbReference>
<sequence>MRTVRLWKEFAPIISHYRFIEFKQKWLNPSQEEAKKEWNMLHELYSDKVLNVLLDFRGFYIKIGQVNGYLLFQIDYGKQKRLPHVMSAKDAKDVIVSSLGLSQIEDVFQDFSEDPIGSASIGQVHKARLTKCGDIVAVKIQAPGAEDLFRNDIRAVKEFCRVFAPEQVIIFDEIENQFMTEFDYKIEAENMMTVKKNLEEFKNEIHIPKAYPDLCSKHVLTMEYIKGPKLVDGIRKMGEEYAKMQGKTFKELEKEIMEKYDKEGLPPPYSGPSSTQIEVYRKLLYLKDRIINIPIHFLNSTFRFLFRYTGMKIFNKDIPLYKSFIPLNSARIMSILLRTHGHQLLVNGLFNADCHPGNFLLMEDGRIGFLDFGQIKRIDDEDRKLLCELVVALSEKNKVKVKEIAHKTGYKSKDFNEDVIFRIAVVAFDQEGKWVTEGMHVQKFMEKMFQIDPWERMSNLFVMPARTSLLLRGIGLMLNHPVSVCDSWKKRIGAMITEGLLNYNAEKVVVASRDEAALQKFSIEMNNRCNYSELFYIVGQNRCEYFKCDLSKESEIDVLVDHITKKFGGIRVPLFETYAYSASKAALHQMTKVLAHHLASSNITVNAIAPGPFESKMMAATLKRYENEIIDSVPLKRIGKPGDIAAACVYLCGLGGSYVTGSILPVEDCDVMFTLIKCRTFSTSAQDLTKMKYRTKGVLFLNMGGPSSLDKVEDFLSRLFSDTDLMKLPMQKYSSKFIAKRRTPKVRGQYAQIGGKSPIYDWTLKQTELMKRALLQDGLDVNTYIGFRYVPPFVEEAVEQMLRDGVEEGIAFSQYPQYSCATTGSSLNELYRVLRKHDPSKKISWRVIDRWPTHHLLIKAFAKLVTEKISELPEECRDDAVILFTAHSLPIKAVDRGDPYPAEVAATCHSIVKELGHSHPYRIVWQSKVGPLPWLGPHTDDALTGLAKNGHKVVVLVPVAFTSDHIETLYELDILYKDLADKRVDALNVEPLFIDCLKDLVLSHLKDFKKPVQLNLQCPKCTNAVCGEAKGFFEDHHDEIVRYEDKTRTIE</sequence>
<dbReference type="InterPro" id="IPR002347">
    <property type="entry name" value="SDR_fam"/>
</dbReference>
<dbReference type="OrthoDB" id="1323at2759"/>
<keyword evidence="11" id="KW-1185">Reference proteome</keyword>
<dbReference type="Pfam" id="PF03109">
    <property type="entry name" value="ABC1"/>
    <property type="match status" value="2"/>
</dbReference>
<keyword evidence="4" id="KW-0350">Heme biosynthesis</keyword>
<evidence type="ECO:0000256" key="4">
    <source>
        <dbReference type="ARBA" id="ARBA00023133"/>
    </source>
</evidence>
<evidence type="ECO:0000313" key="10">
    <source>
        <dbReference type="EMBL" id="EPZ31908.1"/>
    </source>
</evidence>
<dbReference type="Gene3D" id="3.40.50.720">
    <property type="entry name" value="NAD(P)-binding Rossmann-like Domain"/>
    <property type="match status" value="2"/>
</dbReference>
<proteinExistence type="inferred from homology"/>
<protein>
    <recommendedName>
        <fullName evidence="7">protoporphyrin ferrochelatase</fullName>
        <ecNumber evidence="7">4.98.1.1</ecNumber>
    </recommendedName>
</protein>
<keyword evidence="3" id="KW-0408">Iron</keyword>
<dbReference type="InterPro" id="IPR033644">
    <property type="entry name" value="Ferrochelatase_C"/>
</dbReference>
<comment type="pathway">
    <text evidence="1">Porphyrin-containing compound metabolism; protoheme biosynthesis; protoheme from protoporphyrin-IX: step 1/1.</text>
</comment>
<dbReference type="Proteomes" id="UP000030755">
    <property type="component" value="Unassembled WGS sequence"/>
</dbReference>
<evidence type="ECO:0000256" key="3">
    <source>
        <dbReference type="ARBA" id="ARBA00023004"/>
    </source>
</evidence>
<evidence type="ECO:0000256" key="5">
    <source>
        <dbReference type="ARBA" id="ARBA00023239"/>
    </source>
</evidence>
<dbReference type="InterPro" id="IPR019772">
    <property type="entry name" value="Ferrochelatase_AS"/>
</dbReference>
<reference evidence="10 11" key="1">
    <citation type="journal article" date="2013" name="Curr. Biol.">
        <title>Shared signatures of parasitism and phylogenomics unite Cryptomycota and microsporidia.</title>
        <authorList>
            <person name="James T.Y."/>
            <person name="Pelin A."/>
            <person name="Bonen L."/>
            <person name="Ahrendt S."/>
            <person name="Sain D."/>
            <person name="Corradi N."/>
            <person name="Stajich J.E."/>
        </authorList>
    </citation>
    <scope>NUCLEOTIDE SEQUENCE [LARGE SCALE GENOMIC DNA]</scope>
    <source>
        <strain evidence="10 11">CSF55</strain>
    </source>
</reference>
<keyword evidence="5 10" id="KW-0456">Lyase</keyword>
<keyword evidence="6" id="KW-0627">Porphyrin biosynthesis</keyword>
<evidence type="ECO:0000256" key="7">
    <source>
        <dbReference type="ARBA" id="ARBA00034332"/>
    </source>
</evidence>
<feature type="domain" description="ABC1 atypical kinase-like" evidence="9">
    <location>
        <begin position="85"/>
        <end position="257"/>
    </location>
</feature>
<accession>A0A075APE9</accession>
<dbReference type="Pfam" id="PF00762">
    <property type="entry name" value="Ferrochelatase"/>
    <property type="match status" value="1"/>
</dbReference>
<dbReference type="EMBL" id="KE561203">
    <property type="protein sequence ID" value="EPZ31908.1"/>
    <property type="molecule type" value="Genomic_DNA"/>
</dbReference>
<gene>
    <name evidence="10" type="ORF">O9G_004731</name>
</gene>
<dbReference type="InterPro" id="IPR004147">
    <property type="entry name" value="ABC1_dom"/>
</dbReference>
<dbReference type="SUPFAM" id="SSF53800">
    <property type="entry name" value="Chelatase"/>
    <property type="match status" value="1"/>
</dbReference>
<dbReference type="GO" id="GO:0005739">
    <property type="term" value="C:mitochondrion"/>
    <property type="evidence" value="ECO:0007669"/>
    <property type="project" value="TreeGrafter"/>
</dbReference>
<name>A0A075APE9_ROZAC</name>
<dbReference type="PANTHER" id="PTHR11108:SF1">
    <property type="entry name" value="FERROCHELATASE, MITOCHONDRIAL"/>
    <property type="match status" value="1"/>
</dbReference>
<dbReference type="CDD" id="cd03411">
    <property type="entry name" value="Ferrochelatase_N"/>
    <property type="match status" value="1"/>
</dbReference>
<dbReference type="InterPro" id="IPR001015">
    <property type="entry name" value="Ferrochelatase"/>
</dbReference>
<dbReference type="Gene3D" id="3.40.50.1400">
    <property type="match status" value="2"/>
</dbReference>
<evidence type="ECO:0000256" key="6">
    <source>
        <dbReference type="ARBA" id="ARBA00023244"/>
    </source>
</evidence>
<dbReference type="InterPro" id="IPR011009">
    <property type="entry name" value="Kinase-like_dom_sf"/>
</dbReference>
<dbReference type="EC" id="4.98.1.1" evidence="7"/>
<dbReference type="Pfam" id="PF13561">
    <property type="entry name" value="adh_short_C2"/>
    <property type="match status" value="1"/>
</dbReference>
<feature type="domain" description="ABC1 atypical kinase-like" evidence="9">
    <location>
        <begin position="328"/>
        <end position="404"/>
    </location>
</feature>
<evidence type="ECO:0000256" key="2">
    <source>
        <dbReference type="ARBA" id="ARBA00007718"/>
    </source>
</evidence>
<dbReference type="SUPFAM" id="SSF51735">
    <property type="entry name" value="NAD(P)-binding Rossmann-fold domains"/>
    <property type="match status" value="1"/>
</dbReference>
<dbReference type="STRING" id="988480.A0A075APE9"/>